<dbReference type="InterPro" id="IPR001130">
    <property type="entry name" value="TatD-like"/>
</dbReference>
<dbReference type="PANTHER" id="PTHR46363:SF1">
    <property type="entry name" value="DEOXYRIBONUCLEASE TATDN2-RELATED"/>
    <property type="match status" value="1"/>
</dbReference>
<evidence type="ECO:0000256" key="1">
    <source>
        <dbReference type="ARBA" id="ARBA00009275"/>
    </source>
</evidence>
<evidence type="ECO:0000313" key="3">
    <source>
        <dbReference type="Proteomes" id="UP000242188"/>
    </source>
</evidence>
<gene>
    <name evidence="2" type="ORF">KP79_PYT22520</name>
</gene>
<reference evidence="2 3" key="1">
    <citation type="journal article" date="2017" name="Nat. Ecol. Evol.">
        <title>Scallop genome provides insights into evolution of bilaterian karyotype and development.</title>
        <authorList>
            <person name="Wang S."/>
            <person name="Zhang J."/>
            <person name="Jiao W."/>
            <person name="Li J."/>
            <person name="Xun X."/>
            <person name="Sun Y."/>
            <person name="Guo X."/>
            <person name="Huan P."/>
            <person name="Dong B."/>
            <person name="Zhang L."/>
            <person name="Hu X."/>
            <person name="Sun X."/>
            <person name="Wang J."/>
            <person name="Zhao C."/>
            <person name="Wang Y."/>
            <person name="Wang D."/>
            <person name="Huang X."/>
            <person name="Wang R."/>
            <person name="Lv J."/>
            <person name="Li Y."/>
            <person name="Zhang Z."/>
            <person name="Liu B."/>
            <person name="Lu W."/>
            <person name="Hui Y."/>
            <person name="Liang J."/>
            <person name="Zhou Z."/>
            <person name="Hou R."/>
            <person name="Li X."/>
            <person name="Liu Y."/>
            <person name="Li H."/>
            <person name="Ning X."/>
            <person name="Lin Y."/>
            <person name="Zhao L."/>
            <person name="Xing Q."/>
            <person name="Dou J."/>
            <person name="Li Y."/>
            <person name="Mao J."/>
            <person name="Guo H."/>
            <person name="Dou H."/>
            <person name="Li T."/>
            <person name="Mu C."/>
            <person name="Jiang W."/>
            <person name="Fu Q."/>
            <person name="Fu X."/>
            <person name="Miao Y."/>
            <person name="Liu J."/>
            <person name="Yu Q."/>
            <person name="Li R."/>
            <person name="Liao H."/>
            <person name="Li X."/>
            <person name="Kong Y."/>
            <person name="Jiang Z."/>
            <person name="Chourrout D."/>
            <person name="Li R."/>
            <person name="Bao Z."/>
        </authorList>
    </citation>
    <scope>NUCLEOTIDE SEQUENCE [LARGE SCALE GENOMIC DNA]</scope>
    <source>
        <strain evidence="2 3">PY_sf001</strain>
    </source>
</reference>
<evidence type="ECO:0000313" key="2">
    <source>
        <dbReference type="EMBL" id="OWF49765.1"/>
    </source>
</evidence>
<proteinExistence type="inferred from homology"/>
<dbReference type="PANTHER" id="PTHR46363">
    <property type="entry name" value="DEOXYRIBONUCLEASE TATDN2-RELATED"/>
    <property type="match status" value="1"/>
</dbReference>
<keyword evidence="3" id="KW-1185">Reference proteome</keyword>
<dbReference type="SUPFAM" id="SSF51556">
    <property type="entry name" value="Metallo-dependent hydrolases"/>
    <property type="match status" value="1"/>
</dbReference>
<accession>A0A210QM10</accession>
<dbReference type="EMBL" id="NEDP02002959">
    <property type="protein sequence ID" value="OWF49765.1"/>
    <property type="molecule type" value="Genomic_DNA"/>
</dbReference>
<dbReference type="Pfam" id="PF01026">
    <property type="entry name" value="TatD_DNase"/>
    <property type="match status" value="1"/>
</dbReference>
<dbReference type="AlphaFoldDB" id="A0A210QM10"/>
<name>A0A210QM10_MIZYE</name>
<dbReference type="Gene3D" id="3.20.20.140">
    <property type="entry name" value="Metal-dependent hydrolases"/>
    <property type="match status" value="1"/>
</dbReference>
<dbReference type="GO" id="GO:0016788">
    <property type="term" value="F:hydrolase activity, acting on ester bonds"/>
    <property type="evidence" value="ECO:0007669"/>
    <property type="project" value="InterPro"/>
</dbReference>
<sequence length="175" mass="20044">MLCKRTGCSELTKEGWGESERIFGIAKYCFPLNWSSSTQRDRIRKDGRVRMTFGFHPKVVKFESQRQCEKLCRDLPSLVIAKGVVVVGECGIDTFIGIGRLPRQEFIFKRQIELVVKSNLPLEIHCRGETASDICLDVLTQNLPTDYRIHRYCFDGSPQELGRKDFQTASLAFPH</sequence>
<comment type="caution">
    <text evidence="2">The sequence shown here is derived from an EMBL/GenBank/DDBJ whole genome shotgun (WGS) entry which is preliminary data.</text>
</comment>
<dbReference type="Proteomes" id="UP000242188">
    <property type="component" value="Unassembled WGS sequence"/>
</dbReference>
<dbReference type="OrthoDB" id="9980814at2759"/>
<comment type="similarity">
    <text evidence="1">Belongs to the metallo-dependent hydrolases superfamily. TatD-type hydrolase family.</text>
</comment>
<dbReference type="InterPro" id="IPR032466">
    <property type="entry name" value="Metal_Hydrolase"/>
</dbReference>
<protein>
    <submittedName>
        <fullName evidence="2">Deoxyribonuclease TATDN2</fullName>
    </submittedName>
</protein>
<organism evidence="2 3">
    <name type="scientific">Mizuhopecten yessoensis</name>
    <name type="common">Japanese scallop</name>
    <name type="synonym">Patinopecten yessoensis</name>
    <dbReference type="NCBI Taxonomy" id="6573"/>
    <lineage>
        <taxon>Eukaryota</taxon>
        <taxon>Metazoa</taxon>
        <taxon>Spiralia</taxon>
        <taxon>Lophotrochozoa</taxon>
        <taxon>Mollusca</taxon>
        <taxon>Bivalvia</taxon>
        <taxon>Autobranchia</taxon>
        <taxon>Pteriomorphia</taxon>
        <taxon>Pectinida</taxon>
        <taxon>Pectinoidea</taxon>
        <taxon>Pectinidae</taxon>
        <taxon>Mizuhopecten</taxon>
    </lineage>
</organism>